<dbReference type="SMART" id="SM00331">
    <property type="entry name" value="PP2C_SIG"/>
    <property type="match status" value="1"/>
</dbReference>
<evidence type="ECO:0000259" key="2">
    <source>
        <dbReference type="PROSITE" id="PS50801"/>
    </source>
</evidence>
<evidence type="ECO:0000313" key="4">
    <source>
        <dbReference type="Proteomes" id="UP000694300"/>
    </source>
</evidence>
<dbReference type="CDD" id="cd07043">
    <property type="entry name" value="STAS_anti-anti-sigma_factors"/>
    <property type="match status" value="1"/>
</dbReference>
<organism evidence="3 4">
    <name type="scientific">Pseudonocardia oceani</name>
    <dbReference type="NCBI Taxonomy" id="2792013"/>
    <lineage>
        <taxon>Bacteria</taxon>
        <taxon>Bacillati</taxon>
        <taxon>Actinomycetota</taxon>
        <taxon>Actinomycetes</taxon>
        <taxon>Pseudonocardiales</taxon>
        <taxon>Pseudonocardiaceae</taxon>
        <taxon>Pseudonocardia</taxon>
    </lineage>
</organism>
<reference evidence="3 4" key="1">
    <citation type="submission" date="2020-11" db="EMBL/GenBank/DDBJ databases">
        <title>Pseudonocardia abyssalis sp. nov. and Pseudonocardia oceani sp. nov., description and phylogenomic analysis of two novel actinomycetes isolated from the deep Southern Ocean.</title>
        <authorList>
            <person name="Parra J."/>
        </authorList>
    </citation>
    <scope>NUCLEOTIDE SEQUENCE [LARGE SCALE GENOMIC DNA]</scope>
    <source>
        <strain evidence="4">KRD185</strain>
    </source>
</reference>
<dbReference type="CDD" id="cd16936">
    <property type="entry name" value="HATPase_RsbW-like"/>
    <property type="match status" value="1"/>
</dbReference>
<dbReference type="EMBL" id="JADQDF010000001">
    <property type="protein sequence ID" value="MBW0131833.1"/>
    <property type="molecule type" value="Genomic_DNA"/>
</dbReference>
<accession>A0ABS6UIV3</accession>
<dbReference type="InterPro" id="IPR001932">
    <property type="entry name" value="PPM-type_phosphatase-like_dom"/>
</dbReference>
<name>A0ABS6UIV3_9PSEU</name>
<comment type="caution">
    <text evidence="3">The sequence shown here is derived from an EMBL/GenBank/DDBJ whole genome shotgun (WGS) entry which is preliminary data.</text>
</comment>
<dbReference type="Pfam" id="PF01740">
    <property type="entry name" value="STAS"/>
    <property type="match status" value="1"/>
</dbReference>
<keyword evidence="1" id="KW-0378">Hydrolase</keyword>
<keyword evidence="4" id="KW-1185">Reference proteome</keyword>
<proteinExistence type="predicted"/>
<protein>
    <submittedName>
        <fullName evidence="3">SpoIIE family protein phosphatase</fullName>
    </submittedName>
</protein>
<dbReference type="InterPro" id="IPR052016">
    <property type="entry name" value="Bact_Sigma-Reg"/>
</dbReference>
<evidence type="ECO:0000256" key="1">
    <source>
        <dbReference type="ARBA" id="ARBA00022801"/>
    </source>
</evidence>
<dbReference type="PANTHER" id="PTHR43156:SF2">
    <property type="entry name" value="STAGE II SPORULATION PROTEIN E"/>
    <property type="match status" value="1"/>
</dbReference>
<dbReference type="InterPro" id="IPR002645">
    <property type="entry name" value="STAS_dom"/>
</dbReference>
<dbReference type="PANTHER" id="PTHR43156">
    <property type="entry name" value="STAGE II SPORULATION PROTEIN E-RELATED"/>
    <property type="match status" value="1"/>
</dbReference>
<dbReference type="Pfam" id="PF13581">
    <property type="entry name" value="HATPase_c_2"/>
    <property type="match status" value="1"/>
</dbReference>
<gene>
    <name evidence="3" type="ORF">I4I82_29775</name>
</gene>
<dbReference type="InterPro" id="IPR003594">
    <property type="entry name" value="HATPase_dom"/>
</dbReference>
<dbReference type="RefSeq" id="WP_218593551.1">
    <property type="nucleotide sequence ID" value="NZ_JADQDE010000319.1"/>
</dbReference>
<dbReference type="PROSITE" id="PS50801">
    <property type="entry name" value="STAS"/>
    <property type="match status" value="1"/>
</dbReference>
<dbReference type="Pfam" id="PF07228">
    <property type="entry name" value="SpoIIE"/>
    <property type="match status" value="1"/>
</dbReference>
<dbReference type="Proteomes" id="UP000694300">
    <property type="component" value="Unassembled WGS sequence"/>
</dbReference>
<feature type="domain" description="STAS" evidence="2">
    <location>
        <begin position="526"/>
        <end position="573"/>
    </location>
</feature>
<evidence type="ECO:0000313" key="3">
    <source>
        <dbReference type="EMBL" id="MBW0131833.1"/>
    </source>
</evidence>
<sequence>MTRPPVSSAAPAPDPSGAAVFEDLPTPVWETAGPDHRVRAANRAARGLVGGPTPLGRPLHRALPGLDADALARVAAVRAGGAPERVVWAIDLDGRRAVLEADLVRVDRPGPHGPGVLVQAREVDGPGSDRAATRTAQQALLPGTLPVLPGFELAGRYVPGAVATGGDWFDVVVTDGGDVVLHTGDVVGDGPAAAAAMASLRAVLRTALAEGAELSAALALLDRAAARDVDGRGAAVCVVVLDPDTGAFTHARCGHPVPAVRSPGGALRLLDDGGTPPLGLGAAAPLVAHDRLEPGETLLLHTRGLLARAGALPAALPVPAPGAHGLRSAGPADAVSDALLGAMLARPLDGDVALLAAHRRQAPVEDIRLALPADVGLLGDLRERLSAWLDSLDVAVETLTALPLVVTELASNAVEHAYAGADAPGEVRVSVVLDRTGDVRVVVEDDGHWRPDPGPDPDRHAGGLGLVVVHELARTVAIDTGPSGTRVTAVCAARRPAVVSRGAVPALRIVGDPLTLHDRPGTPPAVVVTGPVDTATVAQLRAAVLRVSAGGTRPVVVDLTAATVLSSAGVRLLHETTGFPVPPLVVAPGGTPSGEVLRMTRFTRPTDTGGRPGVRT</sequence>